<dbReference type="CDD" id="cd18087">
    <property type="entry name" value="TrmY-like"/>
    <property type="match status" value="1"/>
</dbReference>
<evidence type="ECO:0000313" key="6">
    <source>
        <dbReference type="EMBL" id="ABQ19132.1"/>
    </source>
</evidence>
<comment type="caution">
    <text evidence="5">Lacks conserved residue(s) required for the propagation of feature annotation.</text>
</comment>
<dbReference type="SUPFAM" id="SSF75217">
    <property type="entry name" value="alpha/beta knot"/>
    <property type="match status" value="1"/>
</dbReference>
<organism evidence="6 7">
    <name type="scientific">Vibrio cholerae serotype O1 (strain ATCC 39541 / Classical Ogawa 395 / O395)</name>
    <dbReference type="NCBI Taxonomy" id="345073"/>
    <lineage>
        <taxon>Bacteria</taxon>
        <taxon>Pseudomonadati</taxon>
        <taxon>Pseudomonadota</taxon>
        <taxon>Gammaproteobacteria</taxon>
        <taxon>Vibrionales</taxon>
        <taxon>Vibrionaceae</taxon>
        <taxon>Vibrio</taxon>
    </lineage>
</organism>
<keyword evidence="3 5" id="KW-0808">Transferase</keyword>
<dbReference type="PANTHER" id="PTHR40703">
    <property type="entry name" value="TRNA (PSEUDOURIDINE(54)-N(1))-METHYLTRANSFERASE"/>
    <property type="match status" value="1"/>
</dbReference>
<comment type="subcellular location">
    <subcellularLocation>
        <location evidence="5">Cytoplasm</location>
    </subcellularLocation>
</comment>
<dbReference type="OrthoDB" id="6019967at2"/>
<feature type="binding site" evidence="5">
    <location>
        <position position="136"/>
    </location>
    <ligand>
        <name>S-adenosyl-L-methionine</name>
        <dbReference type="ChEBI" id="CHEBI:59789"/>
    </ligand>
</feature>
<dbReference type="PATRIC" id="fig|345073.21.peg.3805"/>
<gene>
    <name evidence="6" type="ordered locus">VC0395_0182</name>
</gene>
<dbReference type="AlphaFoldDB" id="A0A0H3AEC7"/>
<accession>A0A0H3AEC7</accession>
<comment type="similarity">
    <text evidence="5">Belongs to the methyltransferase superfamily. TrmY family.</text>
</comment>
<reference evidence="6 7" key="1">
    <citation type="submission" date="2007-03" db="EMBL/GenBank/DDBJ databases">
        <authorList>
            <person name="Heidelberg J."/>
        </authorList>
    </citation>
    <scope>NUCLEOTIDE SEQUENCE [LARGE SCALE GENOMIC DNA]</scope>
    <source>
        <strain evidence="7">ATCC 39541 / Classical Ogawa 395 / O395</strain>
    </source>
</reference>
<dbReference type="Pfam" id="PF04013">
    <property type="entry name" value="Methyltrn_RNA_2"/>
    <property type="match status" value="1"/>
</dbReference>
<dbReference type="InterPro" id="IPR029028">
    <property type="entry name" value="Alpha/beta_knot_MTases"/>
</dbReference>
<protein>
    <recommendedName>
        <fullName evidence="5">Putative pseudouridine methyltransferase</fullName>
        <ecNumber evidence="5">2.1.1.-</ecNumber>
    </recommendedName>
</protein>
<dbReference type="GO" id="GO:0005737">
    <property type="term" value="C:cytoplasm"/>
    <property type="evidence" value="ECO:0007669"/>
    <property type="project" value="UniProtKB-SubCell"/>
</dbReference>
<dbReference type="KEGG" id="vcr:VC395_A1082"/>
<evidence type="ECO:0000256" key="2">
    <source>
        <dbReference type="ARBA" id="ARBA00022603"/>
    </source>
</evidence>
<evidence type="ECO:0000256" key="1">
    <source>
        <dbReference type="ARBA" id="ARBA00022490"/>
    </source>
</evidence>
<dbReference type="FunFam" id="3.40.1280.10:FF:000035">
    <property type="entry name" value="Putative pseudouridine methyltransferase"/>
    <property type="match status" value="1"/>
</dbReference>
<dbReference type="GO" id="GO:0008175">
    <property type="term" value="F:tRNA methyltransferase activity"/>
    <property type="evidence" value="ECO:0007669"/>
    <property type="project" value="InterPro"/>
</dbReference>
<evidence type="ECO:0000313" key="7">
    <source>
        <dbReference type="Proteomes" id="UP000000249"/>
    </source>
</evidence>
<dbReference type="NCBIfam" id="NF002560">
    <property type="entry name" value="PRK02135.1"/>
    <property type="match status" value="1"/>
</dbReference>
<evidence type="ECO:0000256" key="5">
    <source>
        <dbReference type="HAMAP-Rule" id="MF_00587"/>
    </source>
</evidence>
<dbReference type="InterPro" id="IPR007158">
    <property type="entry name" value="TrmY"/>
</dbReference>
<dbReference type="KEGG" id="vco:VC0395_0182"/>
<dbReference type="EC" id="2.1.1.-" evidence="5"/>
<keyword evidence="1 5" id="KW-0963">Cytoplasm</keyword>
<dbReference type="GO" id="GO:0008757">
    <property type="term" value="F:S-adenosylmethionine-dependent methyltransferase activity"/>
    <property type="evidence" value="ECO:0007669"/>
    <property type="project" value="UniProtKB-UniRule"/>
</dbReference>
<dbReference type="Proteomes" id="UP000000249">
    <property type="component" value="Chromosome 2"/>
</dbReference>
<evidence type="ECO:0000256" key="3">
    <source>
        <dbReference type="ARBA" id="ARBA00022679"/>
    </source>
</evidence>
<feature type="binding site" evidence="5">
    <location>
        <position position="190"/>
    </location>
    <ligand>
        <name>S-adenosyl-L-methionine</name>
        <dbReference type="ChEBI" id="CHEBI:59789"/>
    </ligand>
</feature>
<keyword evidence="4 5" id="KW-0949">S-adenosyl-L-methionine</keyword>
<sequence length="205" mass="22777">MRNTMRSFILRARSAPTDSQRLLDEIGGKCHTEILAHCMMNSLFTAQSHREDVVIHLVLESTRDYSRTITVEANEISDVGGFHEAALIALLVKALDASVGMGKEQTRVVQPGLTVRTISFEALLGELAEHHSLYMMDKKGDSIRDIKIGPNPCFILTDHIPMPKKSGNSMKRLGVEKISLGPKMLFASQCVTLIHNEIDHQEAGW</sequence>
<dbReference type="HAMAP" id="MF_00587">
    <property type="entry name" value="tRNA_methyltr_TrmY"/>
    <property type="match status" value="1"/>
</dbReference>
<keyword evidence="2 5" id="KW-0489">Methyltransferase</keyword>
<dbReference type="GO" id="GO:0030488">
    <property type="term" value="P:tRNA methylation"/>
    <property type="evidence" value="ECO:0007669"/>
    <property type="project" value="TreeGrafter"/>
</dbReference>
<name>A0A0H3AEC7_VIBC3</name>
<dbReference type="EMBL" id="CP000626">
    <property type="protein sequence ID" value="ABQ19132.1"/>
    <property type="molecule type" value="Genomic_DNA"/>
</dbReference>
<dbReference type="eggNOG" id="COG1901">
    <property type="taxonomic scope" value="Bacteria"/>
</dbReference>
<dbReference type="PANTHER" id="PTHR40703:SF1">
    <property type="entry name" value="TRNA (PSEUDOURIDINE(54)-N(1))-METHYLTRANSFERASE"/>
    <property type="match status" value="1"/>
</dbReference>
<dbReference type="InterPro" id="IPR029026">
    <property type="entry name" value="tRNA_m1G_MTases_N"/>
</dbReference>
<proteinExistence type="inferred from homology"/>
<dbReference type="Gene3D" id="3.40.1280.10">
    <property type="match status" value="1"/>
</dbReference>
<evidence type="ECO:0000256" key="4">
    <source>
        <dbReference type="ARBA" id="ARBA00022691"/>
    </source>
</evidence>